<dbReference type="AlphaFoldDB" id="Q8KMU2"/>
<keyword evidence="1" id="KW-0614">Plasmid</keyword>
<proteinExistence type="predicted"/>
<protein>
    <submittedName>
        <fullName evidence="1">Uncharacterized protein</fullName>
    </submittedName>
</protein>
<reference evidence="1" key="1">
    <citation type="journal article" date="2003" name="Appl. Environ. Microbiol.">
        <title>The genes coding for enterocin EJ97 production by Enterococcus faecalis EJ97 are located on a conjugative plasmid.</title>
        <authorList>
            <person name="Sanchez-Hidalgo M."/>
            <person name="Maqueda M."/>
            <person name="Galvez A."/>
            <person name="Abriousel H."/>
            <person name="Valdivia E."/>
            <person name="Martinez-Bueno M."/>
        </authorList>
    </citation>
    <scope>NUCLEOTIDE SEQUENCE</scope>
    <source>
        <plasmid evidence="1">pEJ97-1</plasmid>
    </source>
</reference>
<name>Q8KMU2_ENTFL</name>
<dbReference type="EMBL" id="AJ490170">
    <property type="protein sequence ID" value="CAD35295.1"/>
    <property type="molecule type" value="Genomic_DNA"/>
</dbReference>
<organism evidence="1">
    <name type="scientific">Enterococcus faecalis</name>
    <name type="common">Streptococcus faecalis</name>
    <dbReference type="NCBI Taxonomy" id="1351"/>
    <lineage>
        <taxon>Bacteria</taxon>
        <taxon>Bacillati</taxon>
        <taxon>Bacillota</taxon>
        <taxon>Bacilli</taxon>
        <taxon>Lactobacillales</taxon>
        <taxon>Enterococcaceae</taxon>
        <taxon>Enterococcus</taxon>
    </lineage>
</organism>
<accession>Q8KMU2</accession>
<sequence>MIGLSTKSPRIKNTPNNTIIHTQITIKSISPTLILRFSLINLIIKKMNTQKIPSKNINETSIITSIFYNF</sequence>
<evidence type="ECO:0000313" key="1">
    <source>
        <dbReference type="EMBL" id="CAD35295.1"/>
    </source>
</evidence>
<geneLocation type="plasmid" evidence="1">
    <name>pEJ97-1</name>
</geneLocation>